<protein>
    <submittedName>
        <fullName evidence="1">Uncharacterized protein</fullName>
    </submittedName>
</protein>
<comment type="caution">
    <text evidence="1">The sequence shown here is derived from an EMBL/GenBank/DDBJ whole genome shotgun (WGS) entry which is preliminary data.</text>
</comment>
<sequence>MPWLISMRIGSTDCKKLWPALIACSLAVLLSTDPLRLSPIAQFPEFEAHYVELPLQSQLQGFPRDSDSKLQAAELKFVGEVHGPESIAFDALGRGPYTGLSDGRILRWDGATKGWTEFAFTSPNWTEACKGERDGLGREHICGRPLGLRFNKTSGELFIADAYFGLLVVGPDGGQATTLSTEAEGIPFKFTNDLDLDDEGNVFFTDTSSKYPRRSFFISVLAGENSGRLLKYNRVTNHTSVLLHGLKFPNGVSVNRDGSFLIVAEGTTARLLRYWLKGPKSKAAETFALLPGYPDNVRMNEQGDFWVALHCRFSSRMLFFNTRPNLRKFLLNLPIPMRYIYSFFLGQPQGIALKINASSGQLLELLEDQTGKVVKMVSEVQEREGRLWMGSALLPQIAIY</sequence>
<evidence type="ECO:0000313" key="1">
    <source>
        <dbReference type="EMBL" id="KAJ7547133.1"/>
    </source>
</evidence>
<evidence type="ECO:0000313" key="2">
    <source>
        <dbReference type="Proteomes" id="UP001162992"/>
    </source>
</evidence>
<organism evidence="1 2">
    <name type="scientific">Diphasiastrum complanatum</name>
    <name type="common">Issler's clubmoss</name>
    <name type="synonym">Lycopodium complanatum</name>
    <dbReference type="NCBI Taxonomy" id="34168"/>
    <lineage>
        <taxon>Eukaryota</taxon>
        <taxon>Viridiplantae</taxon>
        <taxon>Streptophyta</taxon>
        <taxon>Embryophyta</taxon>
        <taxon>Tracheophyta</taxon>
        <taxon>Lycopodiopsida</taxon>
        <taxon>Lycopodiales</taxon>
        <taxon>Lycopodiaceae</taxon>
        <taxon>Lycopodioideae</taxon>
        <taxon>Diphasiastrum</taxon>
    </lineage>
</organism>
<keyword evidence="2" id="KW-1185">Reference proteome</keyword>
<proteinExistence type="predicted"/>
<dbReference type="Proteomes" id="UP001162992">
    <property type="component" value="Chromosome 8"/>
</dbReference>
<reference evidence="2" key="1">
    <citation type="journal article" date="2024" name="Proc. Natl. Acad. Sci. U.S.A.">
        <title>Extraordinary preservation of gene collinearity over three hundred million years revealed in homosporous lycophytes.</title>
        <authorList>
            <person name="Li C."/>
            <person name="Wickell D."/>
            <person name="Kuo L.Y."/>
            <person name="Chen X."/>
            <person name="Nie B."/>
            <person name="Liao X."/>
            <person name="Peng D."/>
            <person name="Ji J."/>
            <person name="Jenkins J."/>
            <person name="Williams M."/>
            <person name="Shu S."/>
            <person name="Plott C."/>
            <person name="Barry K."/>
            <person name="Rajasekar S."/>
            <person name="Grimwood J."/>
            <person name="Han X."/>
            <person name="Sun S."/>
            <person name="Hou Z."/>
            <person name="He W."/>
            <person name="Dai G."/>
            <person name="Sun C."/>
            <person name="Schmutz J."/>
            <person name="Leebens-Mack J.H."/>
            <person name="Li F.W."/>
            <person name="Wang L."/>
        </authorList>
    </citation>
    <scope>NUCLEOTIDE SEQUENCE [LARGE SCALE GENOMIC DNA]</scope>
    <source>
        <strain evidence="2">cv. PW_Plant_1</strain>
    </source>
</reference>
<accession>A0ACC2CZ06</accession>
<gene>
    <name evidence="1" type="ORF">O6H91_08G070900</name>
</gene>
<name>A0ACC2CZ06_DIPCM</name>
<dbReference type="EMBL" id="CM055099">
    <property type="protein sequence ID" value="KAJ7547133.1"/>
    <property type="molecule type" value="Genomic_DNA"/>
</dbReference>